<sequence length="811" mass="91679">MADNNKLEKIIEVDFKAEVEKDFLEYSMSVIVSRALPDLKDGLKPVHRRIIYAMNDLKITADTPHKKSARIVGEVIGKYHPHGDSSVYEAMVRMSQDFSYRYPLVEGHGNFGSIDGDGAAAMRYTEARLAKISNMLLKDIDMETVPFVDNYDASEREPKHLTGYFPNLLVNGATGIAVGMATNIPPHNLREVIAAIRAYISDANISIKEILTYIKGPDFPTGALMTNGKTMVDGYETGRGNLTLRAKIEIEENNKKQRIVISEIPYQTNKAKIVEKIAELYKEKTIVGISDIRDESNYEGIRVVLELANAANAQLIIKRLYKYTSLQTNFTINMLALNNGIPQVLNIKDIIRLYVKHQIEMILKRSIFEKNKLDARLHILKAIRIAIDNIDEVIKIIKESKTTELAHQNLNKKFGFDEKQSKAILDMRLQRLVGLEIEKIDNEIQTTEARILELIKIINSKEEQNIILVNQLQEIADKYGDDRRTQIIQVEQTVIDDEELIQNQKMILTLSEDGYLRRLNNEDFKAQKRGGKGIIINSYPEDNIIISRIGKTKDDVLFFSDQGKVYKVKGYSITQFSRTSRGMPIINFIGISSSEKITSILSMKNKGNKFKYLAFVTSNGIVKKVDINEFERINNFGKIAINLDNKDTLRTVIPTTGKDHILIASKRGKIIKINENEFRPMSRSSRGVKGITLDKEDKVMSALSDYNNDSIATISELGIIKKTLISEYNPIRRGSKGIAVMKLNEKTGKFKAIHAIRDTDEIIMISSQGKIIKIHSSEIKQQSRNSSGVIGFNLDENEYITTSSVEYNKGG</sequence>
<dbReference type="InterPro" id="IPR006691">
    <property type="entry name" value="GyrA/parC_rep"/>
</dbReference>
<dbReference type="CDD" id="cd00187">
    <property type="entry name" value="TOP4c"/>
    <property type="match status" value="1"/>
</dbReference>
<dbReference type="GO" id="GO:0003677">
    <property type="term" value="F:DNA binding"/>
    <property type="evidence" value="ECO:0007669"/>
    <property type="project" value="UniProtKB-UniRule"/>
</dbReference>
<feature type="domain" description="Topo IIA-type catalytic" evidence="9">
    <location>
        <begin position="36"/>
        <end position="500"/>
    </location>
</feature>
<evidence type="ECO:0000256" key="8">
    <source>
        <dbReference type="SAM" id="Coils"/>
    </source>
</evidence>
<dbReference type="NCBIfam" id="NF004044">
    <property type="entry name" value="PRK05561.1"/>
    <property type="match status" value="1"/>
</dbReference>
<evidence type="ECO:0000256" key="5">
    <source>
        <dbReference type="ARBA" id="ARBA00023125"/>
    </source>
</evidence>
<dbReference type="RefSeq" id="WP_100253904.1">
    <property type="nucleotide sequence ID" value="NZ_CP024870.1"/>
</dbReference>
<dbReference type="Gene3D" id="2.120.10.90">
    <property type="entry name" value="DNA gyrase/topoisomerase IV, subunit A, C-terminal"/>
    <property type="match status" value="1"/>
</dbReference>
<name>A0A2K8KJM4_9MOLU</name>
<evidence type="ECO:0000256" key="6">
    <source>
        <dbReference type="ARBA" id="ARBA00023235"/>
    </source>
</evidence>
<dbReference type="SUPFAM" id="SSF101904">
    <property type="entry name" value="GyrA/ParC C-terminal domain-like"/>
    <property type="match status" value="1"/>
</dbReference>
<dbReference type="EMBL" id="CP024870">
    <property type="protein sequence ID" value="ATX70341.1"/>
    <property type="molecule type" value="Genomic_DNA"/>
</dbReference>
<dbReference type="FunFam" id="1.10.268.10:FF:000001">
    <property type="entry name" value="DNA gyrase subunit A"/>
    <property type="match status" value="1"/>
</dbReference>
<evidence type="ECO:0000313" key="10">
    <source>
        <dbReference type="EMBL" id="ATX70341.1"/>
    </source>
</evidence>
<dbReference type="InterPro" id="IPR013758">
    <property type="entry name" value="Topo_IIA_A/C_ab"/>
</dbReference>
<organism evidence="10 11">
    <name type="scientific">Spiroplasma clarkii</name>
    <dbReference type="NCBI Taxonomy" id="2139"/>
    <lineage>
        <taxon>Bacteria</taxon>
        <taxon>Bacillati</taxon>
        <taxon>Mycoplasmatota</taxon>
        <taxon>Mollicutes</taxon>
        <taxon>Entomoplasmatales</taxon>
        <taxon>Spiroplasmataceae</taxon>
        <taxon>Spiroplasma</taxon>
    </lineage>
</organism>
<dbReference type="GO" id="GO:0034335">
    <property type="term" value="F:DNA negative supercoiling activity"/>
    <property type="evidence" value="ECO:0007669"/>
    <property type="project" value="UniProtKB-ARBA"/>
</dbReference>
<dbReference type="PROSITE" id="PS52040">
    <property type="entry name" value="TOPO_IIA"/>
    <property type="match status" value="1"/>
</dbReference>
<dbReference type="GO" id="GO:0005524">
    <property type="term" value="F:ATP binding"/>
    <property type="evidence" value="ECO:0007669"/>
    <property type="project" value="InterPro"/>
</dbReference>
<evidence type="ECO:0000313" key="11">
    <source>
        <dbReference type="Proteomes" id="UP000231179"/>
    </source>
</evidence>
<dbReference type="Gene3D" id="3.30.1360.40">
    <property type="match status" value="1"/>
</dbReference>
<keyword evidence="5 7" id="KW-0238">DNA-binding</keyword>
<dbReference type="InterPro" id="IPR002205">
    <property type="entry name" value="Topo_IIA_dom_A"/>
</dbReference>
<feature type="coiled-coil region" evidence="8">
    <location>
        <begin position="437"/>
        <end position="464"/>
    </location>
</feature>
<reference evidence="10 11" key="1">
    <citation type="submission" date="2017-11" db="EMBL/GenBank/DDBJ databases">
        <title>Complete genome sequence of Spiroplasma clarkii CN-5 (DSM 19994).</title>
        <authorList>
            <person name="Tsai Y.-M."/>
            <person name="Chang A."/>
            <person name="Lo W.-S."/>
            <person name="Kuo C.-H."/>
        </authorList>
    </citation>
    <scope>NUCLEOTIDE SEQUENCE [LARGE SCALE GENOMIC DNA]</scope>
    <source>
        <strain evidence="10 11">CN-5</strain>
    </source>
</reference>
<dbReference type="Proteomes" id="UP000231179">
    <property type="component" value="Chromosome"/>
</dbReference>
<dbReference type="GO" id="GO:0009330">
    <property type="term" value="C:DNA topoisomerase type II (double strand cut, ATP-hydrolyzing) complex"/>
    <property type="evidence" value="ECO:0007669"/>
    <property type="project" value="TreeGrafter"/>
</dbReference>
<keyword evidence="6 7" id="KW-0413">Isomerase</keyword>
<dbReference type="NCBIfam" id="NF004043">
    <property type="entry name" value="PRK05560.1"/>
    <property type="match status" value="1"/>
</dbReference>
<dbReference type="InterPro" id="IPR035516">
    <property type="entry name" value="Gyrase/topoIV_suA_C"/>
</dbReference>
<dbReference type="SUPFAM" id="SSF56719">
    <property type="entry name" value="Type II DNA topoisomerase"/>
    <property type="match status" value="1"/>
</dbReference>
<dbReference type="PANTHER" id="PTHR43493:SF5">
    <property type="entry name" value="DNA GYRASE SUBUNIT A, CHLOROPLASTIC_MITOCHONDRIAL"/>
    <property type="match status" value="1"/>
</dbReference>
<dbReference type="InterPro" id="IPR013760">
    <property type="entry name" value="Topo_IIA-like_dom_sf"/>
</dbReference>
<dbReference type="PANTHER" id="PTHR43493">
    <property type="entry name" value="DNA GYRASE/TOPOISOMERASE SUBUNIT A"/>
    <property type="match status" value="1"/>
</dbReference>
<keyword evidence="4 7" id="KW-0799">Topoisomerase</keyword>
<gene>
    <name evidence="10" type="primary">gyrA</name>
    <name evidence="10" type="ORF">SCLAR_v1c00040</name>
</gene>
<dbReference type="InterPro" id="IPR050220">
    <property type="entry name" value="Type_II_DNA_Topoisomerases"/>
</dbReference>
<accession>A0A2K8KJM4</accession>
<dbReference type="AlphaFoldDB" id="A0A2K8KJM4"/>
<feature type="active site" description="O-(5'-phospho-DNA)-tyrosine intermediate" evidence="7">
    <location>
        <position position="124"/>
    </location>
</feature>
<dbReference type="Pfam" id="PF03989">
    <property type="entry name" value="DNA_gyraseA_C"/>
    <property type="match status" value="6"/>
</dbReference>
<comment type="similarity">
    <text evidence="2">Belongs to the type II topoisomerase GyrA/ParC subunit family.</text>
</comment>
<dbReference type="Gene3D" id="3.90.199.10">
    <property type="entry name" value="Topoisomerase II, domain 5"/>
    <property type="match status" value="1"/>
</dbReference>
<evidence type="ECO:0000256" key="3">
    <source>
        <dbReference type="ARBA" id="ARBA00012895"/>
    </source>
</evidence>
<dbReference type="NCBIfam" id="TIGR01063">
    <property type="entry name" value="gyrA"/>
    <property type="match status" value="1"/>
</dbReference>
<evidence type="ECO:0000256" key="4">
    <source>
        <dbReference type="ARBA" id="ARBA00023029"/>
    </source>
</evidence>
<dbReference type="InterPro" id="IPR013757">
    <property type="entry name" value="Topo_IIA_A_a_sf"/>
</dbReference>
<evidence type="ECO:0000256" key="7">
    <source>
        <dbReference type="PROSITE-ProRule" id="PRU01384"/>
    </source>
</evidence>
<keyword evidence="8" id="KW-0175">Coiled coil</keyword>
<dbReference type="GO" id="GO:0006265">
    <property type="term" value="P:DNA topological change"/>
    <property type="evidence" value="ECO:0007669"/>
    <property type="project" value="UniProtKB-UniRule"/>
</dbReference>
<dbReference type="FunFam" id="3.30.1360.40:FF:000002">
    <property type="entry name" value="DNA gyrase subunit A"/>
    <property type="match status" value="1"/>
</dbReference>
<protein>
    <recommendedName>
        <fullName evidence="3">DNA topoisomerase (ATP-hydrolyzing)</fullName>
        <ecNumber evidence="3">5.6.2.2</ecNumber>
    </recommendedName>
</protein>
<comment type="catalytic activity">
    <reaction evidence="1 7">
        <text>ATP-dependent breakage, passage and rejoining of double-stranded DNA.</text>
        <dbReference type="EC" id="5.6.2.2"/>
    </reaction>
</comment>
<evidence type="ECO:0000256" key="1">
    <source>
        <dbReference type="ARBA" id="ARBA00000185"/>
    </source>
</evidence>
<keyword evidence="11" id="KW-1185">Reference proteome</keyword>
<dbReference type="GO" id="GO:0005737">
    <property type="term" value="C:cytoplasm"/>
    <property type="evidence" value="ECO:0007669"/>
    <property type="project" value="TreeGrafter"/>
</dbReference>
<evidence type="ECO:0000259" key="9">
    <source>
        <dbReference type="PROSITE" id="PS52040"/>
    </source>
</evidence>
<proteinExistence type="inferred from homology"/>
<dbReference type="Gene3D" id="1.10.268.10">
    <property type="entry name" value="Topoisomerase, domain 3"/>
    <property type="match status" value="1"/>
</dbReference>
<dbReference type="FunFam" id="3.90.199.10:FF:000001">
    <property type="entry name" value="DNA gyrase subunit A"/>
    <property type="match status" value="1"/>
</dbReference>
<dbReference type="SMART" id="SM00434">
    <property type="entry name" value="TOP4c"/>
    <property type="match status" value="1"/>
</dbReference>
<dbReference type="Pfam" id="PF00521">
    <property type="entry name" value="DNA_topoisoIV"/>
    <property type="match status" value="1"/>
</dbReference>
<evidence type="ECO:0000256" key="2">
    <source>
        <dbReference type="ARBA" id="ARBA00008263"/>
    </source>
</evidence>
<dbReference type="EC" id="5.6.2.2" evidence="3"/>